<keyword evidence="17" id="KW-1185">Reference proteome</keyword>
<evidence type="ECO:0000256" key="5">
    <source>
        <dbReference type="ARBA" id="ARBA00022692"/>
    </source>
</evidence>
<dbReference type="PANTHER" id="PTHR15168">
    <property type="entry name" value="CYTOCHROME B-245 LIGHT CHAIN"/>
    <property type="match status" value="1"/>
</dbReference>
<evidence type="ECO:0000256" key="1">
    <source>
        <dbReference type="ARBA" id="ARBA00004236"/>
    </source>
</evidence>
<dbReference type="Pfam" id="PF05038">
    <property type="entry name" value="Cytochrom_B558a"/>
    <property type="match status" value="1"/>
</dbReference>
<feature type="transmembrane region" description="Helical" evidence="15">
    <location>
        <begin position="77"/>
        <end position="107"/>
    </location>
</feature>
<evidence type="ECO:0000256" key="14">
    <source>
        <dbReference type="ARBA" id="ARBA00050017"/>
    </source>
</evidence>
<dbReference type="GO" id="GO:0020037">
    <property type="term" value="F:heme binding"/>
    <property type="evidence" value="ECO:0007669"/>
    <property type="project" value="InterPro"/>
</dbReference>
<evidence type="ECO:0000256" key="12">
    <source>
        <dbReference type="ARBA" id="ARBA00032067"/>
    </source>
</evidence>
<dbReference type="OrthoDB" id="2445232at2759"/>
<evidence type="ECO:0000256" key="13">
    <source>
        <dbReference type="ARBA" id="ARBA00033347"/>
    </source>
</evidence>
<protein>
    <recommendedName>
        <fullName evidence="3">Cytochrome b-245 light chain</fullName>
    </recommendedName>
    <alternativeName>
        <fullName evidence="11">Cytochrome b(558) alpha chain</fullName>
    </alternativeName>
    <alternativeName>
        <fullName evidence="10">Cytochrome b558 subunit alpha</fullName>
    </alternativeName>
    <alternativeName>
        <fullName evidence="13">Neutrophil cytochrome b 22 kDa polypeptide</fullName>
    </alternativeName>
    <alternativeName>
        <fullName evidence="12">Superoxide-generating NADPH oxidase light chain subunit</fullName>
    </alternativeName>
    <alternativeName>
        <fullName evidence="8">p22 phagocyte B-cytochrome</fullName>
    </alternativeName>
    <alternativeName>
        <fullName evidence="9">p22-phox</fullName>
    </alternativeName>
</protein>
<dbReference type="EMBL" id="CAJFCJ010000001">
    <property type="protein sequence ID" value="CAD5111242.1"/>
    <property type="molecule type" value="Genomic_DNA"/>
</dbReference>
<evidence type="ECO:0000256" key="9">
    <source>
        <dbReference type="ARBA" id="ARBA00030298"/>
    </source>
</evidence>
<keyword evidence="5 15" id="KW-0812">Transmembrane</keyword>
<evidence type="ECO:0000313" key="17">
    <source>
        <dbReference type="Proteomes" id="UP000549394"/>
    </source>
</evidence>
<keyword evidence="4" id="KW-1003">Cell membrane</keyword>
<reference evidence="16 17" key="1">
    <citation type="submission" date="2020-08" db="EMBL/GenBank/DDBJ databases">
        <authorList>
            <person name="Hejnol A."/>
        </authorList>
    </citation>
    <scope>NUCLEOTIDE SEQUENCE [LARGE SCALE GENOMIC DNA]</scope>
</reference>
<dbReference type="Proteomes" id="UP000549394">
    <property type="component" value="Unassembled WGS sequence"/>
</dbReference>
<comment type="subunit">
    <text evidence="14">Component of the phagocyte NADPH oxidase core complex/cytochrome b558 complex, composed of CYBB (heavy chain (beta)) and CYBA (light chain (alpha)). Component of the phagocyte NADPH oxidase complex composed of an obligatory core heterodimer formed by the membrane proteins CYBA and CYBB and the cytosolic regulatory subunits NCF1/p47-phox, NCF2/p67-phox, NCF4/p40-phox and the small GTPase RAC1 or RAC2. Interacts with NCF1 (via SH3 domain). Interacts with SH3PXD2A. Interacts with DUOX1, DUOX2 and TPO. Interacts with NOX4; this interaction mediates superoxide generation. Interacts with calprotectin (S100A8/9). Interacts with GBP7. Interacts with NOXO1. Forms a heterodimer with NOX3 and is essential for activity and cell membrane localization of NOX3. Interacts with NOX1.</text>
</comment>
<accession>A0A7I8V7J1</accession>
<proteinExistence type="inferred from homology"/>
<name>A0A7I8V7J1_9ANNE</name>
<keyword evidence="6 15" id="KW-1133">Transmembrane helix</keyword>
<organism evidence="16 17">
    <name type="scientific">Dimorphilus gyrociliatus</name>
    <dbReference type="NCBI Taxonomy" id="2664684"/>
    <lineage>
        <taxon>Eukaryota</taxon>
        <taxon>Metazoa</taxon>
        <taxon>Spiralia</taxon>
        <taxon>Lophotrochozoa</taxon>
        <taxon>Annelida</taxon>
        <taxon>Polychaeta</taxon>
        <taxon>Polychaeta incertae sedis</taxon>
        <taxon>Dinophilidae</taxon>
        <taxon>Dimorphilus</taxon>
    </lineage>
</organism>
<evidence type="ECO:0000256" key="11">
    <source>
        <dbReference type="ARBA" id="ARBA00031995"/>
    </source>
</evidence>
<keyword evidence="7 15" id="KW-0472">Membrane</keyword>
<evidence type="ECO:0000256" key="6">
    <source>
        <dbReference type="ARBA" id="ARBA00022989"/>
    </source>
</evidence>
<evidence type="ECO:0000256" key="15">
    <source>
        <dbReference type="SAM" id="Phobius"/>
    </source>
</evidence>
<dbReference type="AlphaFoldDB" id="A0A7I8V7J1"/>
<dbReference type="InterPro" id="IPR007732">
    <property type="entry name" value="Cyt_b558_asu"/>
</dbReference>
<evidence type="ECO:0000256" key="10">
    <source>
        <dbReference type="ARBA" id="ARBA00031067"/>
    </source>
</evidence>
<gene>
    <name evidence="16" type="ORF">DGYR_LOCUS564</name>
</gene>
<dbReference type="GO" id="GO:0005886">
    <property type="term" value="C:plasma membrane"/>
    <property type="evidence" value="ECO:0007669"/>
    <property type="project" value="UniProtKB-SubCell"/>
</dbReference>
<evidence type="ECO:0000256" key="3">
    <source>
        <dbReference type="ARBA" id="ARBA00017733"/>
    </source>
</evidence>
<evidence type="ECO:0000256" key="7">
    <source>
        <dbReference type="ARBA" id="ARBA00023136"/>
    </source>
</evidence>
<comment type="similarity">
    <text evidence="2">Belongs to the p22phox family.</text>
</comment>
<feature type="transmembrane region" description="Helical" evidence="15">
    <location>
        <begin position="12"/>
        <end position="28"/>
    </location>
</feature>
<comment type="subcellular location">
    <subcellularLocation>
        <location evidence="1">Cell membrane</location>
    </subcellularLocation>
</comment>
<evidence type="ECO:0000256" key="4">
    <source>
        <dbReference type="ARBA" id="ARBA00022475"/>
    </source>
</evidence>
<sequence>MEWSMWANEQSVLSASLIFIGGIVGVAGKFSNWQFAAALIPLSAILTIIEYPRGKRLKGRTKERLYQSYLGKILDKLGWLIIIPSCFLLPTIMGGLCLLFGSILYLIGAFKGESWKCVSHESGERTLVLQPSRPAPRGPVMRNDFSEIYQNFPGDNTNIEQ</sequence>
<dbReference type="PANTHER" id="PTHR15168:SF0">
    <property type="entry name" value="CYTOCHROME B-245 LIGHT CHAIN"/>
    <property type="match status" value="1"/>
</dbReference>
<evidence type="ECO:0000256" key="2">
    <source>
        <dbReference type="ARBA" id="ARBA00010590"/>
    </source>
</evidence>
<evidence type="ECO:0000256" key="8">
    <source>
        <dbReference type="ARBA" id="ARBA00030106"/>
    </source>
</evidence>
<evidence type="ECO:0000313" key="16">
    <source>
        <dbReference type="EMBL" id="CAD5111242.1"/>
    </source>
</evidence>
<comment type="caution">
    <text evidence="16">The sequence shown here is derived from an EMBL/GenBank/DDBJ whole genome shotgun (WGS) entry which is preliminary data.</text>
</comment>